<feature type="chain" id="PRO_5014704535" description="Extracellular membrane protein CFEM domain-containing protein" evidence="2">
    <location>
        <begin position="21"/>
        <end position="227"/>
    </location>
</feature>
<feature type="compositionally biased region" description="Polar residues" evidence="1">
    <location>
        <begin position="121"/>
        <end position="139"/>
    </location>
</feature>
<evidence type="ECO:0000256" key="1">
    <source>
        <dbReference type="SAM" id="MobiDB-lite"/>
    </source>
</evidence>
<keyword evidence="2" id="KW-0732">Signal</keyword>
<accession>A0A2N5TI77</accession>
<name>A0A2N5TI77_9BASI</name>
<feature type="compositionally biased region" description="Polar residues" evidence="1">
    <location>
        <begin position="190"/>
        <end position="200"/>
    </location>
</feature>
<sequence>MTQLFCIAILVPVALQSALAVPLVPWQSSSKGCQNQCNDPFLCASLIAVPFSEVNCAPTGGENNFGTNGNGSTVRDPNNPGTAQPGEIWNNFPNGQPQRENPFGSTGGVIGTVRQPGGTNGAQPDQNPAGSTSNTNDNSFDPWIPRFRNNGCGDPNDNSFNPWIPWPVTGNGFGNPENNSLGPGSPQPVGGNTSDNSSNPWIPGPIGDPFAGASDIALGPWILDQDS</sequence>
<feature type="region of interest" description="Disordered" evidence="1">
    <location>
        <begin position="63"/>
        <end position="227"/>
    </location>
</feature>
<organism evidence="3 4">
    <name type="scientific">Puccinia coronata f. sp. avenae</name>
    <dbReference type="NCBI Taxonomy" id="200324"/>
    <lineage>
        <taxon>Eukaryota</taxon>
        <taxon>Fungi</taxon>
        <taxon>Dikarya</taxon>
        <taxon>Basidiomycota</taxon>
        <taxon>Pucciniomycotina</taxon>
        <taxon>Pucciniomycetes</taxon>
        <taxon>Pucciniales</taxon>
        <taxon>Pucciniaceae</taxon>
        <taxon>Puccinia</taxon>
    </lineage>
</organism>
<protein>
    <recommendedName>
        <fullName evidence="5">Extracellular membrane protein CFEM domain-containing protein</fullName>
    </recommendedName>
</protein>
<reference evidence="3 4" key="1">
    <citation type="submission" date="2017-11" db="EMBL/GenBank/DDBJ databases">
        <title>De novo assembly and phasing of dikaryotic genomes from two isolates of Puccinia coronata f. sp. avenae, the causal agent of oat crown rust.</title>
        <authorList>
            <person name="Miller M.E."/>
            <person name="Zhang Y."/>
            <person name="Omidvar V."/>
            <person name="Sperschneider J."/>
            <person name="Schwessinger B."/>
            <person name="Raley C."/>
            <person name="Palmer J.M."/>
            <person name="Garnica D."/>
            <person name="Upadhyaya N."/>
            <person name="Rathjen J."/>
            <person name="Taylor J.M."/>
            <person name="Park R.F."/>
            <person name="Dodds P.N."/>
            <person name="Hirsch C.D."/>
            <person name="Kianian S.F."/>
            <person name="Figueroa M."/>
        </authorList>
    </citation>
    <scope>NUCLEOTIDE SEQUENCE [LARGE SCALE GENOMIC DNA]</scope>
    <source>
        <strain evidence="3">12NC29</strain>
    </source>
</reference>
<feature type="signal peptide" evidence="2">
    <location>
        <begin position="1"/>
        <end position="20"/>
    </location>
</feature>
<evidence type="ECO:0000256" key="2">
    <source>
        <dbReference type="SAM" id="SignalP"/>
    </source>
</evidence>
<evidence type="ECO:0000313" key="4">
    <source>
        <dbReference type="Proteomes" id="UP000235388"/>
    </source>
</evidence>
<proteinExistence type="predicted"/>
<dbReference type="Proteomes" id="UP000235388">
    <property type="component" value="Unassembled WGS sequence"/>
</dbReference>
<evidence type="ECO:0008006" key="5">
    <source>
        <dbReference type="Google" id="ProtNLM"/>
    </source>
</evidence>
<keyword evidence="4" id="KW-1185">Reference proteome</keyword>
<dbReference type="AlphaFoldDB" id="A0A2N5TI77"/>
<gene>
    <name evidence="3" type="ORF">PCANC_28032</name>
</gene>
<feature type="compositionally biased region" description="Low complexity" evidence="1">
    <location>
        <begin position="63"/>
        <end position="73"/>
    </location>
</feature>
<comment type="caution">
    <text evidence="3">The sequence shown here is derived from an EMBL/GenBank/DDBJ whole genome shotgun (WGS) entry which is preliminary data.</text>
</comment>
<evidence type="ECO:0000313" key="3">
    <source>
        <dbReference type="EMBL" id="PLW25216.1"/>
    </source>
</evidence>
<dbReference type="EMBL" id="PGCJ01000638">
    <property type="protein sequence ID" value="PLW25216.1"/>
    <property type="molecule type" value="Genomic_DNA"/>
</dbReference>